<comment type="caution">
    <text evidence="1">The sequence shown here is derived from an EMBL/GenBank/DDBJ whole genome shotgun (WGS) entry which is preliminary data.</text>
</comment>
<dbReference type="EMBL" id="JACSQZ010000097">
    <property type="protein sequence ID" value="MBD7916546.1"/>
    <property type="molecule type" value="Genomic_DNA"/>
</dbReference>
<sequence length="41" mass="4816">MIAYLPHIICVLLMFFSMKDSIIGSLEEKSAKYSLNRLIYY</sequence>
<feature type="non-terminal residue" evidence="1">
    <location>
        <position position="41"/>
    </location>
</feature>
<dbReference type="Proteomes" id="UP000640335">
    <property type="component" value="Unassembled WGS sequence"/>
</dbReference>
<proteinExistence type="predicted"/>
<evidence type="ECO:0000313" key="2">
    <source>
        <dbReference type="Proteomes" id="UP000640335"/>
    </source>
</evidence>
<accession>A0ABR8Q7Y7</accession>
<organism evidence="1 2">
    <name type="scientific">Clostridium gallinarum</name>
    <dbReference type="NCBI Taxonomy" id="2762246"/>
    <lineage>
        <taxon>Bacteria</taxon>
        <taxon>Bacillati</taxon>
        <taxon>Bacillota</taxon>
        <taxon>Clostridia</taxon>
        <taxon>Eubacteriales</taxon>
        <taxon>Clostridiaceae</taxon>
        <taxon>Clostridium</taxon>
    </lineage>
</organism>
<name>A0ABR8Q7Y7_9CLOT</name>
<keyword evidence="2" id="KW-1185">Reference proteome</keyword>
<reference evidence="1 2" key="1">
    <citation type="submission" date="2020-08" db="EMBL/GenBank/DDBJ databases">
        <title>A Genomic Blueprint of the Chicken Gut Microbiome.</title>
        <authorList>
            <person name="Gilroy R."/>
            <person name="Ravi A."/>
            <person name="Getino M."/>
            <person name="Pursley I."/>
            <person name="Horton D.L."/>
            <person name="Alikhan N.-F."/>
            <person name="Baker D."/>
            <person name="Gharbi K."/>
            <person name="Hall N."/>
            <person name="Watson M."/>
            <person name="Adriaenssens E.M."/>
            <person name="Foster-Nyarko E."/>
            <person name="Jarju S."/>
            <person name="Secka A."/>
            <person name="Antonio M."/>
            <person name="Oren A."/>
            <person name="Chaudhuri R."/>
            <person name="La Ragione R.M."/>
            <person name="Hildebrand F."/>
            <person name="Pallen M.J."/>
        </authorList>
    </citation>
    <scope>NUCLEOTIDE SEQUENCE [LARGE SCALE GENOMIC DNA]</scope>
    <source>
        <strain evidence="1 2">Sa3CUN1</strain>
    </source>
</reference>
<evidence type="ECO:0000313" key="1">
    <source>
        <dbReference type="EMBL" id="MBD7916546.1"/>
    </source>
</evidence>
<protein>
    <submittedName>
        <fullName evidence="1">Transglutaminase domain-containing protein</fullName>
    </submittedName>
</protein>
<gene>
    <name evidence="1" type="ORF">H9660_15545</name>
</gene>